<dbReference type="PANTHER" id="PTHR14526">
    <property type="entry name" value="AURORA KINASE A AND NINEIN-INTERACTING PROTEIN"/>
    <property type="match status" value="1"/>
</dbReference>
<dbReference type="InterPro" id="IPR029286">
    <property type="entry name" value="AUNIP"/>
</dbReference>
<accession>A0A6P7JW08</accession>
<reference evidence="3" key="1">
    <citation type="submission" date="2025-08" db="UniProtKB">
        <authorList>
            <consortium name="RefSeq"/>
        </authorList>
    </citation>
    <scope>IDENTIFICATION</scope>
</reference>
<dbReference type="CTD" id="79000"/>
<dbReference type="GO" id="GO:0000922">
    <property type="term" value="C:spindle pole"/>
    <property type="evidence" value="ECO:0007669"/>
    <property type="project" value="TreeGrafter"/>
</dbReference>
<dbReference type="Proteomes" id="UP000515145">
    <property type="component" value="Chromosome 2"/>
</dbReference>
<dbReference type="AlphaFoldDB" id="A0A6P7JW08"/>
<protein>
    <submittedName>
        <fullName evidence="3">Aurora kinase A and ninein-interacting protein</fullName>
    </submittedName>
</protein>
<gene>
    <name evidence="3" type="primary">aunip</name>
</gene>
<feature type="compositionally biased region" description="Low complexity" evidence="1">
    <location>
        <begin position="97"/>
        <end position="109"/>
    </location>
</feature>
<evidence type="ECO:0000256" key="1">
    <source>
        <dbReference type="SAM" id="MobiDB-lite"/>
    </source>
</evidence>
<feature type="region of interest" description="Disordered" evidence="1">
    <location>
        <begin position="138"/>
        <end position="199"/>
    </location>
</feature>
<feature type="compositionally biased region" description="Polar residues" evidence="1">
    <location>
        <begin position="146"/>
        <end position="162"/>
    </location>
</feature>
<proteinExistence type="predicted"/>
<dbReference type="OrthoDB" id="9946974at2759"/>
<dbReference type="PANTHER" id="PTHR14526:SF2">
    <property type="entry name" value="AURORA KINASE A AND NINEIN-INTERACTING PROTEIN"/>
    <property type="match status" value="1"/>
</dbReference>
<evidence type="ECO:0000313" key="3">
    <source>
        <dbReference type="RefSeq" id="XP_028281113.1"/>
    </source>
</evidence>
<feature type="compositionally biased region" description="Basic and acidic residues" evidence="1">
    <location>
        <begin position="163"/>
        <end position="173"/>
    </location>
</feature>
<organism evidence="2 3">
    <name type="scientific">Parambassis ranga</name>
    <name type="common">Indian glassy fish</name>
    <dbReference type="NCBI Taxonomy" id="210632"/>
    <lineage>
        <taxon>Eukaryota</taxon>
        <taxon>Metazoa</taxon>
        <taxon>Chordata</taxon>
        <taxon>Craniata</taxon>
        <taxon>Vertebrata</taxon>
        <taxon>Euteleostomi</taxon>
        <taxon>Actinopterygii</taxon>
        <taxon>Neopterygii</taxon>
        <taxon>Teleostei</taxon>
        <taxon>Neoteleostei</taxon>
        <taxon>Acanthomorphata</taxon>
        <taxon>Ovalentaria</taxon>
        <taxon>Ambassidae</taxon>
        <taxon>Parambassis</taxon>
    </lineage>
</organism>
<keyword evidence="3" id="KW-0418">Kinase</keyword>
<dbReference type="GO" id="GO:0016301">
    <property type="term" value="F:kinase activity"/>
    <property type="evidence" value="ECO:0007669"/>
    <property type="project" value="UniProtKB-KW"/>
</dbReference>
<keyword evidence="3" id="KW-0808">Transferase</keyword>
<sequence length="417" mass="47055">MKTPKDAQETSAQEECGVWLDTVQLKGKAKQKRLVRPISKLLNPFTKGGGYSLAVALNFTQTKLEMPKTKQSAISTFFMSHRRVLNKMSTSEVPDIKSSTSTTAGTAASGRKRRRDICLEKSDLYNLESSLAHEWESMGENEAPATLSQKQEVAHSPAQNMYKSDKDTSEECKPPQSKRRPTDISWFPGDSQPVPQAWSQDPLFTCSQYSESGFYMTNQKDTTVDNFEPSILNSIQNTEVFADLIDMKGRTSTQKSFKQLHSSQVDDEKENRGLLYNSPRKHSSSHVGDLSNHKWTEPKTASPRKCINHLWNKSGKEESLDLQFEWTKPCSSPPKTKVPQQQSREVDEDRLATLFTQDSEGFRVIAHRGLQTRSPLKDQSNMITGLMRSSAHTSLVEEEEDELLFTEDSQGNVVIKH</sequence>
<dbReference type="InParanoid" id="A0A6P7JW08"/>
<evidence type="ECO:0000313" key="2">
    <source>
        <dbReference type="Proteomes" id="UP000515145"/>
    </source>
</evidence>
<dbReference type="GeneID" id="114448391"/>
<keyword evidence="2" id="KW-1185">Reference proteome</keyword>
<feature type="region of interest" description="Disordered" evidence="1">
    <location>
        <begin position="89"/>
        <end position="113"/>
    </location>
</feature>
<dbReference type="GO" id="GO:0007051">
    <property type="term" value="P:spindle organization"/>
    <property type="evidence" value="ECO:0007669"/>
    <property type="project" value="TreeGrafter"/>
</dbReference>
<dbReference type="GO" id="GO:0005813">
    <property type="term" value="C:centrosome"/>
    <property type="evidence" value="ECO:0007669"/>
    <property type="project" value="TreeGrafter"/>
</dbReference>
<dbReference type="RefSeq" id="XP_028281113.1">
    <property type="nucleotide sequence ID" value="XM_028425312.1"/>
</dbReference>
<dbReference type="Pfam" id="PF15334">
    <property type="entry name" value="AIB"/>
    <property type="match status" value="1"/>
</dbReference>
<feature type="region of interest" description="Disordered" evidence="1">
    <location>
        <begin position="277"/>
        <end position="299"/>
    </location>
</feature>
<name>A0A6P7JW08_9TELE</name>